<gene>
    <name evidence="1" type="ORF">FHR83_002509</name>
</gene>
<dbReference type="RefSeq" id="WP_183219111.1">
    <property type="nucleotide sequence ID" value="NZ_BMPW01000003.1"/>
</dbReference>
<proteinExistence type="predicted"/>
<keyword evidence="2" id="KW-1185">Reference proteome</keyword>
<accession>A0A7W5AEI2</accession>
<evidence type="ECO:0000313" key="2">
    <source>
        <dbReference type="Proteomes" id="UP000590749"/>
    </source>
</evidence>
<organism evidence="1 2">
    <name type="scientific">Actinoplanes campanulatus</name>
    <dbReference type="NCBI Taxonomy" id="113559"/>
    <lineage>
        <taxon>Bacteria</taxon>
        <taxon>Bacillati</taxon>
        <taxon>Actinomycetota</taxon>
        <taxon>Actinomycetes</taxon>
        <taxon>Micromonosporales</taxon>
        <taxon>Micromonosporaceae</taxon>
        <taxon>Actinoplanes</taxon>
    </lineage>
</organism>
<dbReference type="Proteomes" id="UP000590749">
    <property type="component" value="Unassembled WGS sequence"/>
</dbReference>
<name>A0A7W5AEI2_9ACTN</name>
<evidence type="ECO:0000313" key="1">
    <source>
        <dbReference type="EMBL" id="MBB3094846.1"/>
    </source>
</evidence>
<reference evidence="1 2" key="1">
    <citation type="submission" date="2020-08" db="EMBL/GenBank/DDBJ databases">
        <title>Genomic Encyclopedia of Type Strains, Phase III (KMG-III): the genomes of soil and plant-associated and newly described type strains.</title>
        <authorList>
            <person name="Whitman W."/>
        </authorList>
    </citation>
    <scope>NUCLEOTIDE SEQUENCE [LARGE SCALE GENOMIC DNA]</scope>
    <source>
        <strain evidence="1 2">CECT 3287</strain>
    </source>
</reference>
<protein>
    <submittedName>
        <fullName evidence="1">Uncharacterized protein</fullName>
    </submittedName>
</protein>
<comment type="caution">
    <text evidence="1">The sequence shown here is derived from an EMBL/GenBank/DDBJ whole genome shotgun (WGS) entry which is preliminary data.</text>
</comment>
<dbReference type="AlphaFoldDB" id="A0A7W5AEI2"/>
<dbReference type="EMBL" id="JACHXF010000004">
    <property type="protein sequence ID" value="MBB3094846.1"/>
    <property type="molecule type" value="Genomic_DNA"/>
</dbReference>
<sequence>MTMLWGEVEVYQGRMFVTQGRFTTGAHIADGASDEQLGQTILDVYAMPSEPWKNDRGPWREFCANVVGIPADRYRPEKSARVFQRMEKWTFGTYFDPDVSIPGDATPAELGAFVRRELAALEPDWPTVRCAAIETSAAGGVVVMPAVRTRLVGPARPVEAEAGPLLAAVRAALADSDDDRREHRDYLEALAAADIDPRLLRGAARLAVEELSTGTIRITGVGSAGNRPVEHQVWLGSADDLAAVCDEVLRMLPELRVEHLPPGTPTGESFGIKICWLAVRGSTVEEVAAAVGLEGAWEEGWEEGVAAAYEDGVFVSPPAAGWIFVVGQVLGAPMAADLSARLGAEVQFFGNHRVVDYAECALAVGGRLIRHVYCCEGVEGCQQQGEPTPVEIELGWSDDWWIDQDDVMRIAAAWSIDPHALNVTESSPRPGLLGRIDE</sequence>